<keyword evidence="7" id="KW-1185">Reference proteome</keyword>
<name>A0A098R0B6_9SPIO</name>
<dbReference type="GO" id="GO:0003700">
    <property type="term" value="F:DNA-binding transcription factor activity"/>
    <property type="evidence" value="ECO:0007669"/>
    <property type="project" value="TreeGrafter"/>
</dbReference>
<dbReference type="Pfam" id="PF00990">
    <property type="entry name" value="GGDEF"/>
    <property type="match status" value="1"/>
</dbReference>
<evidence type="ECO:0000256" key="3">
    <source>
        <dbReference type="ARBA" id="ARBA00023163"/>
    </source>
</evidence>
<sequence length="745" mass="82605">MHFGSPGLPGRALPWYKRTMTFGVVINQLEGSFFSAQWRVLAEWGRSRGVRLIYFTGKALESTLPMEKQHNSIYSLIDPARLDGLLVFSGSLGNLVSPAVLREVMEPWGRIPLVTVNSRVASYPSIHTDSTDAISDLVEHITVYHGLGEVGIVAGEPTNPEAAERLDQLLASLENRGVSPGDVRIFHGDFSSASGTLAAEHFLETGVPQAILCCNDEMAHSLILRLQSSGVFVPEDTAVTGFDGLPFGQNIFPALTTVELPHRETTIRSMEILLDLASGAGTRSWAGYPGTQSPAPCRLVIRQSCGCLDYLSDQAEAAGGSETRGCLEEDNTNPGAESRRIRDSMGKGHPLPALHQPVLDGFRSLETTTDPEARSCILKQLRRHYFMNVKAAGQIQYAVTHDLFLFEWKFRTASRAISSNLYLEGLLETLKTSIPYLGISLFRLYLYNQPILWPQDGVVDRAAGRLSRPPADSLVLHLEMQGDACTVFSPGGEIKPIHHIYQPWPAYARGGSDPGPGVVVKPLFFGEVQMGLFVMSAEKEPDMLFESLREVLSISLEHIHINRQMQEARRRLEASLAESSALNKTLQHISVHDELTGLLNRRGFFQLAQKIMETQPAGEEMYLFYLDMDGLKQINDRFGHNTGDTAITEFATALRACFRANDLICRMGGDEFTVLARSGNPDYPSQIRSRLKTELERRSAEGNLSFTLSASLGYQPFRIRPEVNIEQILRQADAGLYREKQKRKD</sequence>
<evidence type="ECO:0000256" key="2">
    <source>
        <dbReference type="ARBA" id="ARBA00023125"/>
    </source>
</evidence>
<dbReference type="InterPro" id="IPR046335">
    <property type="entry name" value="LacI/GalR-like_sensor"/>
</dbReference>
<protein>
    <recommendedName>
        <fullName evidence="5">GGDEF domain-containing protein</fullName>
    </recommendedName>
</protein>
<dbReference type="SMART" id="SM00267">
    <property type="entry name" value="GGDEF"/>
    <property type="match status" value="1"/>
</dbReference>
<dbReference type="SUPFAM" id="SSF55073">
    <property type="entry name" value="Nucleotide cyclase"/>
    <property type="match status" value="1"/>
</dbReference>
<gene>
    <name evidence="6" type="ORF">DC28_07705</name>
</gene>
<dbReference type="PROSITE" id="PS50887">
    <property type="entry name" value="GGDEF"/>
    <property type="match status" value="1"/>
</dbReference>
<dbReference type="Gene3D" id="3.40.50.2300">
    <property type="match status" value="2"/>
</dbReference>
<dbReference type="AlphaFoldDB" id="A0A098R0B6"/>
<feature type="domain" description="GGDEF" evidence="5">
    <location>
        <begin position="619"/>
        <end position="745"/>
    </location>
</feature>
<feature type="region of interest" description="Disordered" evidence="4">
    <location>
        <begin position="321"/>
        <end position="343"/>
    </location>
</feature>
<dbReference type="GO" id="GO:0000976">
    <property type="term" value="F:transcription cis-regulatory region binding"/>
    <property type="evidence" value="ECO:0007669"/>
    <property type="project" value="TreeGrafter"/>
</dbReference>
<evidence type="ECO:0000256" key="4">
    <source>
        <dbReference type="SAM" id="MobiDB-lite"/>
    </source>
</evidence>
<dbReference type="PANTHER" id="PTHR30146">
    <property type="entry name" value="LACI-RELATED TRANSCRIPTIONAL REPRESSOR"/>
    <property type="match status" value="1"/>
</dbReference>
<dbReference type="Proteomes" id="UP000029692">
    <property type="component" value="Unassembled WGS sequence"/>
</dbReference>
<dbReference type="CDD" id="cd01949">
    <property type="entry name" value="GGDEF"/>
    <property type="match status" value="1"/>
</dbReference>
<keyword evidence="1" id="KW-0805">Transcription regulation</keyword>
<keyword evidence="2" id="KW-0238">DNA-binding</keyword>
<dbReference type="eggNOG" id="COG2199">
    <property type="taxonomic scope" value="Bacteria"/>
</dbReference>
<dbReference type="InterPro" id="IPR029787">
    <property type="entry name" value="Nucleotide_cyclase"/>
</dbReference>
<evidence type="ECO:0000259" key="5">
    <source>
        <dbReference type="PROSITE" id="PS50887"/>
    </source>
</evidence>
<keyword evidence="3" id="KW-0804">Transcription</keyword>
<comment type="caution">
    <text evidence="6">The sequence shown here is derived from an EMBL/GenBank/DDBJ whole genome shotgun (WGS) entry which is preliminary data.</text>
</comment>
<dbReference type="InterPro" id="IPR043128">
    <property type="entry name" value="Rev_trsase/Diguanyl_cyclase"/>
</dbReference>
<dbReference type="Gene3D" id="3.30.70.270">
    <property type="match status" value="1"/>
</dbReference>
<reference evidence="6 7" key="1">
    <citation type="submission" date="2014-05" db="EMBL/GenBank/DDBJ databases">
        <title>De novo Genome Sequence of Spirocheata sp.</title>
        <authorList>
            <person name="Shivani Y."/>
            <person name="Subhash Y."/>
            <person name="Tushar L."/>
            <person name="Sasikala C."/>
            <person name="Ramana C.V."/>
        </authorList>
    </citation>
    <scope>NUCLEOTIDE SEQUENCE [LARGE SCALE GENOMIC DNA]</scope>
    <source>
        <strain evidence="6 7">JC230</strain>
    </source>
</reference>
<accession>A0A098R0B6</accession>
<dbReference type="SUPFAM" id="SSF53822">
    <property type="entry name" value="Periplasmic binding protein-like I"/>
    <property type="match status" value="1"/>
</dbReference>
<evidence type="ECO:0000256" key="1">
    <source>
        <dbReference type="ARBA" id="ARBA00023015"/>
    </source>
</evidence>
<proteinExistence type="predicted"/>
<dbReference type="InterPro" id="IPR028082">
    <property type="entry name" value="Peripla_BP_I"/>
</dbReference>
<dbReference type="InterPro" id="IPR000160">
    <property type="entry name" value="GGDEF_dom"/>
</dbReference>
<dbReference type="EMBL" id="JNUP01000060">
    <property type="protein sequence ID" value="KGE72172.1"/>
    <property type="molecule type" value="Genomic_DNA"/>
</dbReference>
<dbReference type="PANTHER" id="PTHR30146:SF109">
    <property type="entry name" value="HTH-TYPE TRANSCRIPTIONAL REGULATOR GALS"/>
    <property type="match status" value="1"/>
</dbReference>
<dbReference type="STRING" id="1480694.DC28_07705"/>
<dbReference type="NCBIfam" id="TIGR00254">
    <property type="entry name" value="GGDEF"/>
    <property type="match status" value="1"/>
</dbReference>
<organism evidence="6 7">
    <name type="scientific">Spirochaeta lutea</name>
    <dbReference type="NCBI Taxonomy" id="1480694"/>
    <lineage>
        <taxon>Bacteria</taxon>
        <taxon>Pseudomonadati</taxon>
        <taxon>Spirochaetota</taxon>
        <taxon>Spirochaetia</taxon>
        <taxon>Spirochaetales</taxon>
        <taxon>Spirochaetaceae</taxon>
        <taxon>Spirochaeta</taxon>
    </lineage>
</organism>
<dbReference type="Pfam" id="PF13377">
    <property type="entry name" value="Peripla_BP_3"/>
    <property type="match status" value="1"/>
</dbReference>
<dbReference type="eggNOG" id="COG1609">
    <property type="taxonomic scope" value="Bacteria"/>
</dbReference>
<evidence type="ECO:0000313" key="7">
    <source>
        <dbReference type="Proteomes" id="UP000029692"/>
    </source>
</evidence>
<evidence type="ECO:0000313" key="6">
    <source>
        <dbReference type="EMBL" id="KGE72172.1"/>
    </source>
</evidence>